<comment type="caution">
    <text evidence="1">The sequence shown here is derived from an EMBL/GenBank/DDBJ whole genome shotgun (WGS) entry which is preliminary data.</text>
</comment>
<organism evidence="1 2">
    <name type="scientific">Salvia divinorum</name>
    <name type="common">Maria pastora</name>
    <name type="synonym">Diviner's sage</name>
    <dbReference type="NCBI Taxonomy" id="28513"/>
    <lineage>
        <taxon>Eukaryota</taxon>
        <taxon>Viridiplantae</taxon>
        <taxon>Streptophyta</taxon>
        <taxon>Embryophyta</taxon>
        <taxon>Tracheophyta</taxon>
        <taxon>Spermatophyta</taxon>
        <taxon>Magnoliopsida</taxon>
        <taxon>eudicotyledons</taxon>
        <taxon>Gunneridae</taxon>
        <taxon>Pentapetalae</taxon>
        <taxon>asterids</taxon>
        <taxon>lamiids</taxon>
        <taxon>Lamiales</taxon>
        <taxon>Lamiaceae</taxon>
        <taxon>Nepetoideae</taxon>
        <taxon>Mentheae</taxon>
        <taxon>Salviinae</taxon>
        <taxon>Salvia</taxon>
        <taxon>Salvia subgen. Calosphace</taxon>
    </lineage>
</organism>
<dbReference type="GO" id="GO:0016787">
    <property type="term" value="F:hydrolase activity"/>
    <property type="evidence" value="ECO:0007669"/>
    <property type="project" value="UniProtKB-KW"/>
</dbReference>
<accession>A0ABD1GSX6</accession>
<keyword evidence="2" id="KW-1185">Reference proteome</keyword>
<dbReference type="InterPro" id="IPR011009">
    <property type="entry name" value="Kinase-like_dom_sf"/>
</dbReference>
<proteinExistence type="predicted"/>
<keyword evidence="1" id="KW-0547">Nucleotide-binding</keyword>
<name>A0ABD1GSX6_SALDI</name>
<dbReference type="GO" id="GO:0003678">
    <property type="term" value="F:DNA helicase activity"/>
    <property type="evidence" value="ECO:0007669"/>
    <property type="project" value="UniProtKB-EC"/>
</dbReference>
<sequence>MHAFTRRREIAIRILLSGHQLKLLLCLMLPLPHVSYFPRERRNLLVKLASSLGDTNAEATHYFTLAEIKDATNNFERKIDSGGFGVVFYGRLLDGKEIAVKRLTNDSFQGKREFTNEVLLLMRNVTLNLSNPEFEPIKELLSSYDVHVREVQVSPGTMINAE</sequence>
<dbReference type="PANTHER" id="PTHR45631">
    <property type="entry name" value="OS07G0107800 PROTEIN-RELATED"/>
    <property type="match status" value="1"/>
</dbReference>
<keyword evidence="1" id="KW-0067">ATP-binding</keyword>
<dbReference type="PANTHER" id="PTHR45631:SF68">
    <property type="entry name" value="REPEAT FAMILY PROTEIN, PUTATIVE, EXPRESSED-RELATED"/>
    <property type="match status" value="1"/>
</dbReference>
<dbReference type="EMBL" id="JBEAFC010000008">
    <property type="protein sequence ID" value="KAL1545966.1"/>
    <property type="molecule type" value="Genomic_DNA"/>
</dbReference>
<dbReference type="Gene3D" id="3.30.200.20">
    <property type="entry name" value="Phosphorylase Kinase, domain 1"/>
    <property type="match status" value="1"/>
</dbReference>
<protein>
    <submittedName>
        <fullName evidence="1">DNA helicase</fullName>
        <ecNumber evidence="1">3.6.4.12</ecNumber>
    </submittedName>
</protein>
<dbReference type="Pfam" id="PF24904">
    <property type="entry name" value="RVE6"/>
    <property type="match status" value="1"/>
</dbReference>
<gene>
    <name evidence="1" type="ORF">AAHA92_22631</name>
</gene>
<dbReference type="EC" id="3.6.4.12" evidence="1"/>
<dbReference type="Proteomes" id="UP001567538">
    <property type="component" value="Unassembled WGS sequence"/>
</dbReference>
<evidence type="ECO:0000313" key="1">
    <source>
        <dbReference type="EMBL" id="KAL1545966.1"/>
    </source>
</evidence>
<dbReference type="AlphaFoldDB" id="A0ABD1GSX6"/>
<dbReference type="SUPFAM" id="SSF56112">
    <property type="entry name" value="Protein kinase-like (PK-like)"/>
    <property type="match status" value="1"/>
</dbReference>
<reference evidence="1 2" key="1">
    <citation type="submission" date="2024-06" db="EMBL/GenBank/DDBJ databases">
        <title>A chromosome level genome sequence of Diviner's sage (Salvia divinorum).</title>
        <authorList>
            <person name="Ford S.A."/>
            <person name="Ro D.-K."/>
            <person name="Ness R.W."/>
            <person name="Phillips M.A."/>
        </authorList>
    </citation>
    <scope>NUCLEOTIDE SEQUENCE [LARGE SCALE GENOMIC DNA]</scope>
    <source>
        <strain evidence="1">SAF-2024a</strain>
        <tissue evidence="1">Leaf</tissue>
    </source>
</reference>
<evidence type="ECO:0000313" key="2">
    <source>
        <dbReference type="Proteomes" id="UP001567538"/>
    </source>
</evidence>
<keyword evidence="1" id="KW-0378">Hydrolase</keyword>
<keyword evidence="1" id="KW-0347">Helicase</keyword>